<dbReference type="HAMAP" id="MF_00101">
    <property type="entry name" value="AcpS"/>
    <property type="match status" value="1"/>
</dbReference>
<evidence type="ECO:0000313" key="10">
    <source>
        <dbReference type="EMBL" id="MBC8563024.1"/>
    </source>
</evidence>
<accession>A0ABR7N318</accession>
<evidence type="ECO:0000256" key="8">
    <source>
        <dbReference type="HAMAP-Rule" id="MF_00101"/>
    </source>
</evidence>
<comment type="function">
    <text evidence="8">Transfers the 4'-phosphopantetheine moiety from coenzyme A to a Ser of acyl-carrier-protein.</text>
</comment>
<comment type="similarity">
    <text evidence="8">Belongs to the P-Pant transferase superfamily. AcpS family.</text>
</comment>
<dbReference type="Pfam" id="PF01648">
    <property type="entry name" value="ACPS"/>
    <property type="match status" value="1"/>
</dbReference>
<dbReference type="NCBIfam" id="TIGR00516">
    <property type="entry name" value="acpS"/>
    <property type="match status" value="1"/>
</dbReference>
<evidence type="ECO:0000256" key="1">
    <source>
        <dbReference type="ARBA" id="ARBA00022516"/>
    </source>
</evidence>
<evidence type="ECO:0000256" key="2">
    <source>
        <dbReference type="ARBA" id="ARBA00022679"/>
    </source>
</evidence>
<comment type="subcellular location">
    <subcellularLocation>
        <location evidence="8">Cytoplasm</location>
    </subcellularLocation>
</comment>
<evidence type="ECO:0000259" key="9">
    <source>
        <dbReference type="Pfam" id="PF01648"/>
    </source>
</evidence>
<sequence>MIYGIGTDIVEIARIQKVCEGNNRFLKRYYTEREQEMICQRKQRGAACAAVNFAGKEAVAKALKTGICVKVRLEQIEILRGKAGEPYVVLYGETKIYAQECGVEKIHISLSDSSSVAIAYAVAEGKENTCQSDVRSHKDYESAQK</sequence>
<dbReference type="EC" id="2.7.8.7" evidence="8"/>
<dbReference type="Gene3D" id="3.90.470.20">
    <property type="entry name" value="4'-phosphopantetheinyl transferase domain"/>
    <property type="match status" value="1"/>
</dbReference>
<gene>
    <name evidence="8 10" type="primary">acpS</name>
    <name evidence="10" type="ORF">H8704_10370</name>
</gene>
<protein>
    <recommendedName>
        <fullName evidence="8">Holo-[acyl-carrier-protein] synthase</fullName>
        <shortName evidence="8">Holo-ACP synthase</shortName>
        <ecNumber evidence="8">2.7.8.7</ecNumber>
    </recommendedName>
    <alternativeName>
        <fullName evidence="8">4'-phosphopantetheinyl transferase AcpS</fullName>
    </alternativeName>
</protein>
<evidence type="ECO:0000256" key="6">
    <source>
        <dbReference type="ARBA" id="ARBA00023098"/>
    </source>
</evidence>
<keyword evidence="6 8" id="KW-0443">Lipid metabolism</keyword>
<evidence type="ECO:0000256" key="4">
    <source>
        <dbReference type="ARBA" id="ARBA00022832"/>
    </source>
</evidence>
<name>A0ABR7N318_9FIRM</name>
<keyword evidence="5 8" id="KW-0460">Magnesium</keyword>
<keyword evidence="2 8" id="KW-0808">Transferase</keyword>
<evidence type="ECO:0000256" key="7">
    <source>
        <dbReference type="ARBA" id="ARBA00023160"/>
    </source>
</evidence>
<evidence type="ECO:0000256" key="5">
    <source>
        <dbReference type="ARBA" id="ARBA00022842"/>
    </source>
</evidence>
<dbReference type="RefSeq" id="WP_022463839.1">
    <property type="nucleotide sequence ID" value="NZ_JACRSX010000015.1"/>
</dbReference>
<dbReference type="InterPro" id="IPR002582">
    <property type="entry name" value="ACPS"/>
</dbReference>
<dbReference type="EMBL" id="JACRSX010000015">
    <property type="protein sequence ID" value="MBC8563024.1"/>
    <property type="molecule type" value="Genomic_DNA"/>
</dbReference>
<dbReference type="InterPro" id="IPR037143">
    <property type="entry name" value="4-PPantetheinyl_Trfase_dom_sf"/>
</dbReference>
<evidence type="ECO:0000313" key="11">
    <source>
        <dbReference type="Proteomes" id="UP000606193"/>
    </source>
</evidence>
<dbReference type="Proteomes" id="UP000606193">
    <property type="component" value="Unassembled WGS sequence"/>
</dbReference>
<evidence type="ECO:0000256" key="3">
    <source>
        <dbReference type="ARBA" id="ARBA00022723"/>
    </source>
</evidence>
<proteinExistence type="inferred from homology"/>
<keyword evidence="3 8" id="KW-0479">Metal-binding</keyword>
<keyword evidence="4 8" id="KW-0276">Fatty acid metabolism</keyword>
<keyword evidence="11" id="KW-1185">Reference proteome</keyword>
<feature type="domain" description="4'-phosphopantetheinyl transferase" evidence="9">
    <location>
        <begin position="4"/>
        <end position="119"/>
    </location>
</feature>
<keyword evidence="8" id="KW-0963">Cytoplasm</keyword>
<dbReference type="InterPro" id="IPR008278">
    <property type="entry name" value="4-PPantetheinyl_Trfase_dom"/>
</dbReference>
<organism evidence="10 11">
    <name type="scientific">Jutongia huaianensis</name>
    <dbReference type="NCBI Taxonomy" id="2763668"/>
    <lineage>
        <taxon>Bacteria</taxon>
        <taxon>Bacillati</taxon>
        <taxon>Bacillota</taxon>
        <taxon>Clostridia</taxon>
        <taxon>Lachnospirales</taxon>
        <taxon>Lachnospiraceae</taxon>
        <taxon>Jutongia</taxon>
    </lineage>
</organism>
<comment type="caution">
    <text evidence="10">The sequence shown here is derived from an EMBL/GenBank/DDBJ whole genome shotgun (WGS) entry which is preliminary data.</text>
</comment>
<comment type="cofactor">
    <cofactor evidence="8">
        <name>Mg(2+)</name>
        <dbReference type="ChEBI" id="CHEBI:18420"/>
    </cofactor>
</comment>
<feature type="binding site" evidence="8">
    <location>
        <position position="57"/>
    </location>
    <ligand>
        <name>Mg(2+)</name>
        <dbReference type="ChEBI" id="CHEBI:18420"/>
    </ligand>
</feature>
<comment type="catalytic activity">
    <reaction evidence="8">
        <text>apo-[ACP] + CoA = holo-[ACP] + adenosine 3',5'-bisphosphate + H(+)</text>
        <dbReference type="Rhea" id="RHEA:12068"/>
        <dbReference type="Rhea" id="RHEA-COMP:9685"/>
        <dbReference type="Rhea" id="RHEA-COMP:9690"/>
        <dbReference type="ChEBI" id="CHEBI:15378"/>
        <dbReference type="ChEBI" id="CHEBI:29999"/>
        <dbReference type="ChEBI" id="CHEBI:57287"/>
        <dbReference type="ChEBI" id="CHEBI:58343"/>
        <dbReference type="ChEBI" id="CHEBI:64479"/>
        <dbReference type="EC" id="2.7.8.7"/>
    </reaction>
</comment>
<keyword evidence="7 8" id="KW-0275">Fatty acid biosynthesis</keyword>
<dbReference type="GO" id="GO:0008897">
    <property type="term" value="F:holo-[acyl-carrier-protein] synthase activity"/>
    <property type="evidence" value="ECO:0007669"/>
    <property type="project" value="UniProtKB-EC"/>
</dbReference>
<keyword evidence="1 8" id="KW-0444">Lipid biosynthesis</keyword>
<reference evidence="10 11" key="1">
    <citation type="submission" date="2020-08" db="EMBL/GenBank/DDBJ databases">
        <title>Genome public.</title>
        <authorList>
            <person name="Liu C."/>
            <person name="Sun Q."/>
        </authorList>
    </citation>
    <scope>NUCLEOTIDE SEQUENCE [LARGE SCALE GENOMIC DNA]</scope>
    <source>
        <strain evidence="10 11">NSJ-37</strain>
    </source>
</reference>
<dbReference type="NCBIfam" id="TIGR00556">
    <property type="entry name" value="pantethn_trn"/>
    <property type="match status" value="1"/>
</dbReference>
<dbReference type="SUPFAM" id="SSF56214">
    <property type="entry name" value="4'-phosphopantetheinyl transferase"/>
    <property type="match status" value="1"/>
</dbReference>
<dbReference type="InterPro" id="IPR004568">
    <property type="entry name" value="Ppantetheine-prot_Trfase_dom"/>
</dbReference>
<feature type="binding site" evidence="8">
    <location>
        <position position="8"/>
    </location>
    <ligand>
        <name>Mg(2+)</name>
        <dbReference type="ChEBI" id="CHEBI:18420"/>
    </ligand>
</feature>